<gene>
    <name evidence="2" type="ORF">ADL15_41415</name>
</gene>
<reference evidence="2 3" key="1">
    <citation type="submission" date="2015-10" db="EMBL/GenBank/DDBJ databases">
        <authorList>
            <person name="Gilbert D.G."/>
        </authorList>
    </citation>
    <scope>NUCLEOTIDE SEQUENCE [LARGE SCALE GENOMIC DNA]</scope>
    <source>
        <strain evidence="2 3">NRRL B-16712</strain>
    </source>
</reference>
<evidence type="ECO:0000313" key="2">
    <source>
        <dbReference type="EMBL" id="KUL25146.1"/>
    </source>
</evidence>
<dbReference type="EMBL" id="LLZH01000317">
    <property type="protein sequence ID" value="KUL25146.1"/>
    <property type="molecule type" value="Genomic_DNA"/>
</dbReference>
<organism evidence="2 3">
    <name type="scientific">Actinoplanes awajinensis subsp. mycoplanecinus</name>
    <dbReference type="NCBI Taxonomy" id="135947"/>
    <lineage>
        <taxon>Bacteria</taxon>
        <taxon>Bacillati</taxon>
        <taxon>Actinomycetota</taxon>
        <taxon>Actinomycetes</taxon>
        <taxon>Micromonosporales</taxon>
        <taxon>Micromonosporaceae</taxon>
        <taxon>Actinoplanes</taxon>
    </lineage>
</organism>
<keyword evidence="1" id="KW-0812">Transmembrane</keyword>
<feature type="transmembrane region" description="Helical" evidence="1">
    <location>
        <begin position="75"/>
        <end position="95"/>
    </location>
</feature>
<feature type="transmembrane region" description="Helical" evidence="1">
    <location>
        <begin position="43"/>
        <end position="63"/>
    </location>
</feature>
<dbReference type="RefSeq" id="WP_067704047.1">
    <property type="nucleotide sequence ID" value="NZ_LLZH01000317.1"/>
</dbReference>
<feature type="transmembrane region" description="Helical" evidence="1">
    <location>
        <begin position="236"/>
        <end position="259"/>
    </location>
</feature>
<comment type="caution">
    <text evidence="2">The sequence shown here is derived from an EMBL/GenBank/DDBJ whole genome shotgun (WGS) entry which is preliminary data.</text>
</comment>
<evidence type="ECO:0000313" key="3">
    <source>
        <dbReference type="Proteomes" id="UP000053244"/>
    </source>
</evidence>
<keyword evidence="1" id="KW-1133">Transmembrane helix</keyword>
<sequence>MTTTTKPATTTPAAPATITTGRLPMARLTLVELRKLADTRAGFWLLVVIGLATAGTSAIILGWSADQEMTFEGFFAFGLLPSAVLLPVLGVLSVTSEWSQRTALSTFTLVPTRGRVLIAKVTAGVLIAVAATVATAALSAVANVLGRALGGDGAWHLDASLLWQGLLLQVIFVLMGIGFGALLLSTPLAIVLYFALPMVWTILGEMIKGLHTAAGWLDLNVTTAPLSDADMTGNEYARLAVATAVWVLVPLVAGTVRVLRREVT</sequence>
<feature type="transmembrane region" description="Helical" evidence="1">
    <location>
        <begin position="116"/>
        <end position="141"/>
    </location>
</feature>
<name>A0A101JEF5_9ACTN</name>
<dbReference type="AlphaFoldDB" id="A0A101JEF5"/>
<accession>A0A101JEF5</accession>
<feature type="transmembrane region" description="Helical" evidence="1">
    <location>
        <begin position="191"/>
        <end position="216"/>
    </location>
</feature>
<proteinExistence type="predicted"/>
<keyword evidence="3" id="KW-1185">Reference proteome</keyword>
<feature type="transmembrane region" description="Helical" evidence="1">
    <location>
        <begin position="161"/>
        <end position="184"/>
    </location>
</feature>
<evidence type="ECO:0000256" key="1">
    <source>
        <dbReference type="SAM" id="Phobius"/>
    </source>
</evidence>
<dbReference type="OrthoDB" id="3822725at2"/>
<keyword evidence="1" id="KW-0472">Membrane</keyword>
<dbReference type="Proteomes" id="UP000053244">
    <property type="component" value="Unassembled WGS sequence"/>
</dbReference>
<protein>
    <submittedName>
        <fullName evidence="2">Uncharacterized protein</fullName>
    </submittedName>
</protein>